<evidence type="ECO:0000313" key="1">
    <source>
        <dbReference type="EMBL" id="QOD74791.1"/>
    </source>
</evidence>
<accession>A0A7H2X7F8</accession>
<sequence length="62" mass="7608">MYIEKLKEKFEAIEYVKDKVKNLRWDSYCCLYEATDWKNADQVADMHWINGAWTIYRELNKV</sequence>
<dbReference type="Proteomes" id="UP000516672">
    <property type="component" value="Chromosome"/>
</dbReference>
<dbReference type="RefSeq" id="WP_190980226.1">
    <property type="nucleotide sequence ID" value="NZ_CP061568.1"/>
</dbReference>
<gene>
    <name evidence="1" type="ORF">IC779_08875</name>
</gene>
<proteinExistence type="predicted"/>
<reference evidence="2" key="2">
    <citation type="submission" date="2020-10" db="EMBL/GenBank/DDBJ databases">
        <title>Clinical and molecular characterization of Acinetobacter seifertii in Taiwan.</title>
        <authorList>
            <person name="Li L.-H."/>
            <person name="Yang Y.-S."/>
            <person name="Sun J.-R."/>
            <person name="Huang T.-W."/>
            <person name="Huang W.-C."/>
            <person name="Wang Y.-C."/>
            <person name="Kuo T.-H."/>
            <person name="Kuo S.-C."/>
            <person name="Chen T.-L."/>
        </authorList>
    </citation>
    <scope>NUCLEOTIDE SEQUENCE [LARGE SCALE GENOMIC DNA]</scope>
    <source>
        <strain evidence="2">AS42</strain>
    </source>
</reference>
<organism evidence="1 2">
    <name type="scientific">Acinetobacter seifertii</name>
    <dbReference type="NCBI Taxonomy" id="1530123"/>
    <lineage>
        <taxon>Bacteria</taxon>
        <taxon>Pseudomonadati</taxon>
        <taxon>Pseudomonadota</taxon>
        <taxon>Gammaproteobacteria</taxon>
        <taxon>Moraxellales</taxon>
        <taxon>Moraxellaceae</taxon>
        <taxon>Acinetobacter</taxon>
        <taxon>Acinetobacter calcoaceticus/baumannii complex</taxon>
    </lineage>
</organism>
<dbReference type="EMBL" id="CP061828">
    <property type="protein sequence ID" value="QOD74791.1"/>
    <property type="molecule type" value="Genomic_DNA"/>
</dbReference>
<reference evidence="1 2" key="1">
    <citation type="submission" date="2020-09" db="EMBL/GenBank/DDBJ databases">
        <authorList>
            <person name="Chen F.-J."/>
            <person name="Lee Y.-T."/>
        </authorList>
    </citation>
    <scope>NUCLEOTIDE SEQUENCE [LARGE SCALE GENOMIC DNA]</scope>
    <source>
        <strain evidence="1 2">AS42</strain>
    </source>
</reference>
<evidence type="ECO:0000313" key="2">
    <source>
        <dbReference type="Proteomes" id="UP000516672"/>
    </source>
</evidence>
<dbReference type="AlphaFoldDB" id="A0A7H2X7F8"/>
<name>A0A7H2X7F8_9GAMM</name>
<protein>
    <submittedName>
        <fullName evidence="1">Uncharacterized protein</fullName>
    </submittedName>
</protein>